<accession>A0AAW0XL91</accession>
<dbReference type="PROSITE" id="PS50146">
    <property type="entry name" value="DAGK"/>
    <property type="match status" value="1"/>
</dbReference>
<evidence type="ECO:0000256" key="6">
    <source>
        <dbReference type="ARBA" id="ARBA00022741"/>
    </source>
</evidence>
<dbReference type="Pfam" id="PF00609">
    <property type="entry name" value="DAGK_acc"/>
    <property type="match status" value="1"/>
</dbReference>
<evidence type="ECO:0000256" key="3">
    <source>
        <dbReference type="ARBA" id="ARBA00022679"/>
    </source>
</evidence>
<protein>
    <recommendedName>
        <fullName evidence="10">Diacylglycerol kinase</fullName>
        <shortName evidence="10">DAG kinase</shortName>
        <ecNumber evidence="10">2.7.1.107</ecNumber>
    </recommendedName>
</protein>
<evidence type="ECO:0000256" key="4">
    <source>
        <dbReference type="ARBA" id="ARBA00022723"/>
    </source>
</evidence>
<comment type="catalytic activity">
    <reaction evidence="1 10">
        <text>a 1,2-diacyl-sn-glycerol + ATP = a 1,2-diacyl-sn-glycero-3-phosphate + ADP + H(+)</text>
        <dbReference type="Rhea" id="RHEA:10272"/>
        <dbReference type="ChEBI" id="CHEBI:15378"/>
        <dbReference type="ChEBI" id="CHEBI:17815"/>
        <dbReference type="ChEBI" id="CHEBI:30616"/>
        <dbReference type="ChEBI" id="CHEBI:58608"/>
        <dbReference type="ChEBI" id="CHEBI:456216"/>
        <dbReference type="EC" id="2.7.1.107"/>
    </reaction>
</comment>
<dbReference type="Pfam" id="PF00781">
    <property type="entry name" value="DAGK_cat"/>
    <property type="match status" value="1"/>
</dbReference>
<dbReference type="EC" id="2.7.1.107" evidence="10"/>
<keyword evidence="7 10" id="KW-0418">Kinase</keyword>
<keyword evidence="6 10" id="KW-0547">Nucleotide-binding</keyword>
<dbReference type="GO" id="GO:0007200">
    <property type="term" value="P:phospholipase C-activating G protein-coupled receptor signaling pathway"/>
    <property type="evidence" value="ECO:0007669"/>
    <property type="project" value="InterPro"/>
</dbReference>
<dbReference type="Gene3D" id="3.30.60.20">
    <property type="match status" value="1"/>
</dbReference>
<dbReference type="SMART" id="SM00045">
    <property type="entry name" value="DAGKa"/>
    <property type="match status" value="1"/>
</dbReference>
<dbReference type="GO" id="GO:0004143">
    <property type="term" value="F:ATP-dependent diacylglycerol kinase activity"/>
    <property type="evidence" value="ECO:0007669"/>
    <property type="project" value="UniProtKB-EC"/>
</dbReference>
<dbReference type="PANTHER" id="PTHR11255:SF118">
    <property type="entry name" value="DIACYLGLYCEROL KINASE EPSILON"/>
    <property type="match status" value="1"/>
</dbReference>
<dbReference type="PROSITE" id="PS00479">
    <property type="entry name" value="ZF_DAG_PE_1"/>
    <property type="match status" value="1"/>
</dbReference>
<keyword evidence="5" id="KW-0677">Repeat</keyword>
<evidence type="ECO:0000313" key="13">
    <source>
        <dbReference type="EMBL" id="KAK8743735.1"/>
    </source>
</evidence>
<feature type="domain" description="Phorbol-ester/DAG-type" evidence="11">
    <location>
        <begin position="131"/>
        <end position="182"/>
    </location>
</feature>
<evidence type="ECO:0000256" key="9">
    <source>
        <dbReference type="ARBA" id="ARBA00022840"/>
    </source>
</evidence>
<proteinExistence type="inferred from homology"/>
<evidence type="ECO:0000259" key="12">
    <source>
        <dbReference type="PROSITE" id="PS50146"/>
    </source>
</evidence>
<dbReference type="InterPro" id="IPR002219">
    <property type="entry name" value="PKC_DAG/PE"/>
</dbReference>
<organism evidence="13 14">
    <name type="scientific">Cherax quadricarinatus</name>
    <name type="common">Australian red claw crayfish</name>
    <dbReference type="NCBI Taxonomy" id="27406"/>
    <lineage>
        <taxon>Eukaryota</taxon>
        <taxon>Metazoa</taxon>
        <taxon>Ecdysozoa</taxon>
        <taxon>Arthropoda</taxon>
        <taxon>Crustacea</taxon>
        <taxon>Multicrustacea</taxon>
        <taxon>Malacostraca</taxon>
        <taxon>Eumalacostraca</taxon>
        <taxon>Eucarida</taxon>
        <taxon>Decapoda</taxon>
        <taxon>Pleocyemata</taxon>
        <taxon>Astacidea</taxon>
        <taxon>Parastacoidea</taxon>
        <taxon>Parastacidae</taxon>
        <taxon>Cherax</taxon>
    </lineage>
</organism>
<evidence type="ECO:0000256" key="10">
    <source>
        <dbReference type="RuleBase" id="RU361128"/>
    </source>
</evidence>
<dbReference type="SUPFAM" id="SSF111331">
    <property type="entry name" value="NAD kinase/diacylglycerol kinase-like"/>
    <property type="match status" value="1"/>
</dbReference>
<dbReference type="InterPro" id="IPR017438">
    <property type="entry name" value="ATP-NAD_kinase_N"/>
</dbReference>
<dbReference type="CDD" id="cd20801">
    <property type="entry name" value="C1_DGKepsilon_typeIII_rpt1"/>
    <property type="match status" value="1"/>
</dbReference>
<evidence type="ECO:0000256" key="2">
    <source>
        <dbReference type="ARBA" id="ARBA00009280"/>
    </source>
</evidence>
<evidence type="ECO:0000313" key="14">
    <source>
        <dbReference type="Proteomes" id="UP001445076"/>
    </source>
</evidence>
<dbReference type="SUPFAM" id="SSF57889">
    <property type="entry name" value="Cysteine-rich domain"/>
    <property type="match status" value="1"/>
</dbReference>
<keyword evidence="3 10" id="KW-0808">Transferase</keyword>
<keyword evidence="4" id="KW-0479">Metal-binding</keyword>
<dbReference type="CDD" id="cd20853">
    <property type="entry name" value="C1_DGKepsilon_typeIII_rpt2"/>
    <property type="match status" value="1"/>
</dbReference>
<evidence type="ECO:0000256" key="7">
    <source>
        <dbReference type="ARBA" id="ARBA00022777"/>
    </source>
</evidence>
<dbReference type="InterPro" id="IPR037607">
    <property type="entry name" value="DGK"/>
</dbReference>
<dbReference type="SMART" id="SM00109">
    <property type="entry name" value="C1"/>
    <property type="match status" value="2"/>
</dbReference>
<keyword evidence="8" id="KW-0862">Zinc</keyword>
<evidence type="ECO:0000256" key="1">
    <source>
        <dbReference type="ARBA" id="ARBA00001383"/>
    </source>
</evidence>
<dbReference type="Gene3D" id="3.40.50.10330">
    <property type="entry name" value="Probable inorganic polyphosphate/atp-NAD kinase, domain 1"/>
    <property type="match status" value="1"/>
</dbReference>
<dbReference type="PANTHER" id="PTHR11255">
    <property type="entry name" value="DIACYLGLYCEROL KINASE"/>
    <property type="match status" value="1"/>
</dbReference>
<dbReference type="PROSITE" id="PS50081">
    <property type="entry name" value="ZF_DAG_PE_2"/>
    <property type="match status" value="1"/>
</dbReference>
<feature type="non-terminal residue" evidence="13">
    <location>
        <position position="1"/>
    </location>
</feature>
<dbReference type="Proteomes" id="UP001445076">
    <property type="component" value="Unassembled WGS sequence"/>
</dbReference>
<gene>
    <name evidence="13" type="ORF">OTU49_001238</name>
</gene>
<dbReference type="InterPro" id="IPR046349">
    <property type="entry name" value="C1-like_sf"/>
</dbReference>
<dbReference type="Gene3D" id="2.60.200.40">
    <property type="match status" value="1"/>
</dbReference>
<dbReference type="EMBL" id="JARKIK010000024">
    <property type="protein sequence ID" value="KAK8743735.1"/>
    <property type="molecule type" value="Genomic_DNA"/>
</dbReference>
<evidence type="ECO:0000256" key="5">
    <source>
        <dbReference type="ARBA" id="ARBA00022737"/>
    </source>
</evidence>
<dbReference type="InterPro" id="IPR000756">
    <property type="entry name" value="Diacylglycerol_kin_accessory"/>
</dbReference>
<comment type="caution">
    <text evidence="13">The sequence shown here is derived from an EMBL/GenBank/DDBJ whole genome shotgun (WGS) entry which is preliminary data.</text>
</comment>
<evidence type="ECO:0000259" key="11">
    <source>
        <dbReference type="PROSITE" id="PS50081"/>
    </source>
</evidence>
<sequence>TTTTTLMDLLASLSSFLTKLAAFFTLRMSETTEQITFGIVLALAVIVIVKLTNRRHHYNLHARDVMKGHRWCVTRMFSRPCFCNICQKLIMVSDGAFCDSCGVCANSPECIVAADKTLPCKLITTKSLTHKHHWIQGNLPLNASCEVCERDCGTEPKLNDWWCCWCHRSAHDICVSSMEEVCDLGELKECIVPPNCVRLKLSRMRKRLLFKEVLQPEIQNWSPVIVIGNRKSGSNEAESVLSSFRNVLNPAQVSDLADHPPEEALEWCRLLPSNVECRVVVAGGDGTVGWIFNVIHKMNLVRSPLVAVLPLGTGNDLSRVLGFGEGHTKYVDIVEYLQEVASAEPAKLDRWSVRFIPKWKLGLPMSSSERFMNNYLSVGVDALVTLNFDQTRKLPFYICNRLINKLIYFTFGTKDIFEHECKDLDKKLELYMDNQKVQLPNLEAVVVLNIASWGAGVRPWTMGVGGADAPKQDFSDGLLEVFCLVSSFHIAQLQLGISEPIRLGQCSSLKLCLKGMAPMQIDGEPWEQYPGTIVVSHSHQASVLLRD</sequence>
<reference evidence="13 14" key="1">
    <citation type="journal article" date="2024" name="BMC Genomics">
        <title>Genome assembly of redclaw crayfish (Cherax quadricarinatus) provides insights into its immune adaptation and hypoxia tolerance.</title>
        <authorList>
            <person name="Liu Z."/>
            <person name="Zheng J."/>
            <person name="Li H."/>
            <person name="Fang K."/>
            <person name="Wang S."/>
            <person name="He J."/>
            <person name="Zhou D."/>
            <person name="Weng S."/>
            <person name="Chi M."/>
            <person name="Gu Z."/>
            <person name="He J."/>
            <person name="Li F."/>
            <person name="Wang M."/>
        </authorList>
    </citation>
    <scope>NUCLEOTIDE SEQUENCE [LARGE SCALE GENOMIC DNA]</scope>
    <source>
        <strain evidence="13">ZL_2023a</strain>
    </source>
</reference>
<dbReference type="InterPro" id="IPR016064">
    <property type="entry name" value="NAD/diacylglycerol_kinase_sf"/>
</dbReference>
<evidence type="ECO:0000256" key="8">
    <source>
        <dbReference type="ARBA" id="ARBA00022833"/>
    </source>
</evidence>
<dbReference type="GO" id="GO:0005524">
    <property type="term" value="F:ATP binding"/>
    <property type="evidence" value="ECO:0007669"/>
    <property type="project" value="UniProtKB-KW"/>
</dbReference>
<dbReference type="AlphaFoldDB" id="A0AAW0XL91"/>
<keyword evidence="9 10" id="KW-0067">ATP-binding</keyword>
<dbReference type="GO" id="GO:0016020">
    <property type="term" value="C:membrane"/>
    <property type="evidence" value="ECO:0007669"/>
    <property type="project" value="TreeGrafter"/>
</dbReference>
<dbReference type="InterPro" id="IPR001206">
    <property type="entry name" value="Diacylglycerol_kinase_cat_dom"/>
</dbReference>
<name>A0AAW0XL91_CHEQU</name>
<keyword evidence="14" id="KW-1185">Reference proteome</keyword>
<dbReference type="GO" id="GO:0046872">
    <property type="term" value="F:metal ion binding"/>
    <property type="evidence" value="ECO:0007669"/>
    <property type="project" value="UniProtKB-KW"/>
</dbReference>
<comment type="similarity">
    <text evidence="2 10">Belongs to the eukaryotic diacylglycerol kinase family.</text>
</comment>
<dbReference type="SMART" id="SM00046">
    <property type="entry name" value="DAGKc"/>
    <property type="match status" value="1"/>
</dbReference>
<feature type="domain" description="DAGKc" evidence="12">
    <location>
        <begin position="219"/>
        <end position="357"/>
    </location>
</feature>